<keyword evidence="4" id="KW-1185">Reference proteome</keyword>
<feature type="domain" description="DUF5648" evidence="2">
    <location>
        <begin position="281"/>
        <end position="419"/>
    </location>
</feature>
<sequence>MSLKTFSLLLSLVVASTAGALRPSARMPSSQVYNFNRAASQAANGTPPTASSVLAPAASNAVPQASDDFDCNTDSATPFLRAHSLVHTDHFYTTDYKEMEDAVESGDYEYQGIAGLVLRNPTQSTVPLYAVYHPGSKSSYFEHYYTTSQQEADTCISKEGYVDQGTAANVYATQICGSIPLYYVWIPNKDSLYTTNETEREYAIKTLGYKDEGIACYVLPELLSTRPGLHLADNQHLSGTVIAVEMATLGESSPAATPPQFKSAPPSVEVQVNLDTASAVPFVRAYSATLTDHFYTTNYAEMKAVTLSGTYTLEKTMGFVFRTPAPSTTPLYRLYSLGATDHFYTTSQTEANFVILNGGYGTEGTGAYVYATQVGGSIPLYRLFSPSALDNFYTTDEAEREDAVQKLGYTDLGIACYVLQNL</sequence>
<reference evidence="3 4" key="1">
    <citation type="journal article" date="2012" name="Science">
        <title>The Paleozoic origin of enzymatic lignin decomposition reconstructed from 31 fungal genomes.</title>
        <authorList>
            <person name="Floudas D."/>
            <person name="Binder M."/>
            <person name="Riley R."/>
            <person name="Barry K."/>
            <person name="Blanchette R.A."/>
            <person name="Henrissat B."/>
            <person name="Martinez A.T."/>
            <person name="Otillar R."/>
            <person name="Spatafora J.W."/>
            <person name="Yadav J.S."/>
            <person name="Aerts A."/>
            <person name="Benoit I."/>
            <person name="Boyd A."/>
            <person name="Carlson A."/>
            <person name="Copeland A."/>
            <person name="Coutinho P.M."/>
            <person name="de Vries R.P."/>
            <person name="Ferreira P."/>
            <person name="Findley K."/>
            <person name="Foster B."/>
            <person name="Gaskell J."/>
            <person name="Glotzer D."/>
            <person name="Gorecki P."/>
            <person name="Heitman J."/>
            <person name="Hesse C."/>
            <person name="Hori C."/>
            <person name="Igarashi K."/>
            <person name="Jurgens J.A."/>
            <person name="Kallen N."/>
            <person name="Kersten P."/>
            <person name="Kohler A."/>
            <person name="Kuees U."/>
            <person name="Kumar T.K.A."/>
            <person name="Kuo A."/>
            <person name="LaButti K."/>
            <person name="Larrondo L.F."/>
            <person name="Lindquist E."/>
            <person name="Ling A."/>
            <person name="Lombard V."/>
            <person name="Lucas S."/>
            <person name="Lundell T."/>
            <person name="Martin R."/>
            <person name="McLaughlin D.J."/>
            <person name="Morgenstern I."/>
            <person name="Morin E."/>
            <person name="Murat C."/>
            <person name="Nagy L.G."/>
            <person name="Nolan M."/>
            <person name="Ohm R.A."/>
            <person name="Patyshakuliyeva A."/>
            <person name="Rokas A."/>
            <person name="Ruiz-Duenas F.J."/>
            <person name="Sabat G."/>
            <person name="Salamov A."/>
            <person name="Samejima M."/>
            <person name="Schmutz J."/>
            <person name="Slot J.C."/>
            <person name="St John F."/>
            <person name="Stenlid J."/>
            <person name="Sun H."/>
            <person name="Sun S."/>
            <person name="Syed K."/>
            <person name="Tsang A."/>
            <person name="Wiebenga A."/>
            <person name="Young D."/>
            <person name="Pisabarro A."/>
            <person name="Eastwood D.C."/>
            <person name="Martin F."/>
            <person name="Cullen D."/>
            <person name="Grigoriev I.V."/>
            <person name="Hibbett D.S."/>
        </authorList>
    </citation>
    <scope>NUCLEOTIDE SEQUENCE</scope>
    <source>
        <strain evidence="4">FP-58527</strain>
    </source>
</reference>
<dbReference type="Pfam" id="PF18885">
    <property type="entry name" value="DUF5648"/>
    <property type="match status" value="2"/>
</dbReference>
<dbReference type="EMBL" id="KE504220">
    <property type="protein sequence ID" value="EPS94903.1"/>
    <property type="molecule type" value="Genomic_DNA"/>
</dbReference>
<evidence type="ECO:0000256" key="1">
    <source>
        <dbReference type="SAM" id="SignalP"/>
    </source>
</evidence>
<dbReference type="Proteomes" id="UP000015241">
    <property type="component" value="Unassembled WGS sequence"/>
</dbReference>
<keyword evidence="1" id="KW-0732">Signal</keyword>
<dbReference type="eggNOG" id="ENOG502T5U2">
    <property type="taxonomic scope" value="Eukaryota"/>
</dbReference>
<evidence type="ECO:0000259" key="2">
    <source>
        <dbReference type="Pfam" id="PF18885"/>
    </source>
</evidence>
<feature type="signal peptide" evidence="1">
    <location>
        <begin position="1"/>
        <end position="20"/>
    </location>
</feature>
<dbReference type="AlphaFoldDB" id="S8DUJ4"/>
<accession>S8DUJ4</accession>
<evidence type="ECO:0000313" key="4">
    <source>
        <dbReference type="Proteomes" id="UP000015241"/>
    </source>
</evidence>
<protein>
    <recommendedName>
        <fullName evidence="2">DUF5648 domain-containing protein</fullName>
    </recommendedName>
</protein>
<name>S8DUJ4_FOMSC</name>
<feature type="domain" description="DUF5648" evidence="2">
    <location>
        <begin position="79"/>
        <end position="219"/>
    </location>
</feature>
<dbReference type="InterPro" id="IPR043708">
    <property type="entry name" value="DUF5648"/>
</dbReference>
<feature type="chain" id="PRO_5004562636" description="DUF5648 domain-containing protein" evidence="1">
    <location>
        <begin position="21"/>
        <end position="422"/>
    </location>
</feature>
<gene>
    <name evidence="3" type="ORF">FOMPIDRAFT_1054665</name>
</gene>
<dbReference type="HOGENOM" id="CLU_562745_0_0_1"/>
<dbReference type="InParanoid" id="S8DUJ4"/>
<organism evidence="3 4">
    <name type="scientific">Fomitopsis schrenkii</name>
    <name type="common">Brown rot fungus</name>
    <dbReference type="NCBI Taxonomy" id="2126942"/>
    <lineage>
        <taxon>Eukaryota</taxon>
        <taxon>Fungi</taxon>
        <taxon>Dikarya</taxon>
        <taxon>Basidiomycota</taxon>
        <taxon>Agaricomycotina</taxon>
        <taxon>Agaricomycetes</taxon>
        <taxon>Polyporales</taxon>
        <taxon>Fomitopsis</taxon>
    </lineage>
</organism>
<proteinExistence type="predicted"/>
<evidence type="ECO:0000313" key="3">
    <source>
        <dbReference type="EMBL" id="EPS94903.1"/>
    </source>
</evidence>
<dbReference type="OrthoDB" id="9971254at2759"/>